<dbReference type="Proteomes" id="UP000325577">
    <property type="component" value="Linkage Group LG12"/>
</dbReference>
<keyword evidence="3" id="KW-1185">Reference proteome</keyword>
<organism evidence="2 3">
    <name type="scientific">Nyssa sinensis</name>
    <dbReference type="NCBI Taxonomy" id="561372"/>
    <lineage>
        <taxon>Eukaryota</taxon>
        <taxon>Viridiplantae</taxon>
        <taxon>Streptophyta</taxon>
        <taxon>Embryophyta</taxon>
        <taxon>Tracheophyta</taxon>
        <taxon>Spermatophyta</taxon>
        <taxon>Magnoliopsida</taxon>
        <taxon>eudicotyledons</taxon>
        <taxon>Gunneridae</taxon>
        <taxon>Pentapetalae</taxon>
        <taxon>asterids</taxon>
        <taxon>Cornales</taxon>
        <taxon>Nyssaceae</taxon>
        <taxon>Nyssa</taxon>
    </lineage>
</organism>
<sequence>MAAATGVTVIVADFSGADRGLDVLEIGIVLRFCVVAQDRVKRYRKHSNWLRKQQMEKLVIPRVMYIVMVFSVSAASIENRGKHQTD</sequence>
<gene>
    <name evidence="2" type="ORF">F0562_023932</name>
</gene>
<keyword evidence="1" id="KW-0472">Membrane</keyword>
<reference evidence="2 3" key="1">
    <citation type="submission" date="2019-09" db="EMBL/GenBank/DDBJ databases">
        <title>A chromosome-level genome assembly of the Chinese tupelo Nyssa sinensis.</title>
        <authorList>
            <person name="Yang X."/>
            <person name="Kang M."/>
            <person name="Yang Y."/>
            <person name="Xiong H."/>
            <person name="Wang M."/>
            <person name="Zhang Z."/>
            <person name="Wang Z."/>
            <person name="Wu H."/>
            <person name="Ma T."/>
            <person name="Liu J."/>
            <person name="Xi Z."/>
        </authorList>
    </citation>
    <scope>NUCLEOTIDE SEQUENCE [LARGE SCALE GENOMIC DNA]</scope>
    <source>
        <strain evidence="2">J267</strain>
        <tissue evidence="2">Leaf</tissue>
    </source>
</reference>
<keyword evidence="1" id="KW-0812">Transmembrane</keyword>
<evidence type="ECO:0000313" key="2">
    <source>
        <dbReference type="EMBL" id="KAA8542780.1"/>
    </source>
</evidence>
<dbReference type="EMBL" id="CM018035">
    <property type="protein sequence ID" value="KAA8542780.1"/>
    <property type="molecule type" value="Genomic_DNA"/>
</dbReference>
<feature type="transmembrane region" description="Helical" evidence="1">
    <location>
        <begin position="59"/>
        <end position="77"/>
    </location>
</feature>
<dbReference type="AlphaFoldDB" id="A0A5J5BKK5"/>
<evidence type="ECO:0000256" key="1">
    <source>
        <dbReference type="SAM" id="Phobius"/>
    </source>
</evidence>
<evidence type="ECO:0000313" key="3">
    <source>
        <dbReference type="Proteomes" id="UP000325577"/>
    </source>
</evidence>
<accession>A0A5J5BKK5</accession>
<protein>
    <submittedName>
        <fullName evidence="2">Uncharacterized protein</fullName>
    </submittedName>
</protein>
<proteinExistence type="predicted"/>
<keyword evidence="1" id="KW-1133">Transmembrane helix</keyword>
<name>A0A5J5BKK5_9ASTE</name>